<dbReference type="PRINTS" id="PR00681">
    <property type="entry name" value="RIBOSOMALS1"/>
</dbReference>
<dbReference type="CDD" id="cd05687">
    <property type="entry name" value="S1_RPS1_repeat_ec1_hs1"/>
    <property type="match status" value="1"/>
</dbReference>
<organism evidence="2 3">
    <name type="scientific">candidate division WS6 bacterium GW2011_GWA2_37_6</name>
    <dbReference type="NCBI Taxonomy" id="1619087"/>
    <lineage>
        <taxon>Bacteria</taxon>
        <taxon>Candidatus Dojkabacteria</taxon>
    </lineage>
</organism>
<dbReference type="EMBL" id="LBTH01000063">
    <property type="protein sequence ID" value="KKQ34312.1"/>
    <property type="molecule type" value="Genomic_DNA"/>
</dbReference>
<dbReference type="Proteomes" id="UP000034852">
    <property type="component" value="Unassembled WGS sequence"/>
</dbReference>
<name>A0A0G0GW81_9BACT</name>
<dbReference type="InterPro" id="IPR003029">
    <property type="entry name" value="S1_domain"/>
</dbReference>
<dbReference type="InterPro" id="IPR012340">
    <property type="entry name" value="NA-bd_OB-fold"/>
</dbReference>
<dbReference type="InterPro" id="IPR035104">
    <property type="entry name" value="Ribosomal_protein_S1-like"/>
</dbReference>
<proteinExistence type="predicted"/>
<dbReference type="Gene3D" id="2.40.50.140">
    <property type="entry name" value="Nucleic acid-binding proteins"/>
    <property type="match status" value="2"/>
</dbReference>
<evidence type="ECO:0000313" key="2">
    <source>
        <dbReference type="EMBL" id="KKQ34312.1"/>
    </source>
</evidence>
<dbReference type="SMART" id="SM00316">
    <property type="entry name" value="S1"/>
    <property type="match status" value="1"/>
</dbReference>
<evidence type="ECO:0000313" key="3">
    <source>
        <dbReference type="Proteomes" id="UP000034852"/>
    </source>
</evidence>
<dbReference type="GO" id="GO:0003676">
    <property type="term" value="F:nucleic acid binding"/>
    <property type="evidence" value="ECO:0007669"/>
    <property type="project" value="InterPro"/>
</dbReference>
<comment type="caution">
    <text evidence="2">The sequence shown here is derived from an EMBL/GenBank/DDBJ whole genome shotgun (WGS) entry which is preliminary data.</text>
</comment>
<dbReference type="AlphaFoldDB" id="A0A0G0GW81"/>
<dbReference type="PROSITE" id="PS50126">
    <property type="entry name" value="S1"/>
    <property type="match status" value="2"/>
</dbReference>
<feature type="domain" description="S1 motif" evidence="1">
    <location>
        <begin position="40"/>
        <end position="106"/>
    </location>
</feature>
<feature type="domain" description="S1 motif" evidence="1">
    <location>
        <begin position="124"/>
        <end position="173"/>
    </location>
</feature>
<dbReference type="SUPFAM" id="SSF50249">
    <property type="entry name" value="Nucleic acid-binding proteins"/>
    <property type="match status" value="2"/>
</dbReference>
<dbReference type="Pfam" id="PF00575">
    <property type="entry name" value="S1"/>
    <property type="match status" value="2"/>
</dbReference>
<sequence>MVNKTSDSGSASASASDKVKKGFEQYIGSLTQPPKTYEKGQIIKGKVVKVTSGEMLVDINARSEGIVSGRDLKLDGEKLEVKPGEEILVYVINGENDEGQIELSIRKTGTARKWFELDKAEAEGLALDVTVIEANTGGVIVDVGGGLRGFIPTSQLDNTRIYPTSGYSSKEDA</sequence>
<reference evidence="2 3" key="1">
    <citation type="journal article" date="2015" name="Nature">
        <title>rRNA introns, odd ribosomes, and small enigmatic genomes across a large radiation of phyla.</title>
        <authorList>
            <person name="Brown C.T."/>
            <person name="Hug L.A."/>
            <person name="Thomas B.C."/>
            <person name="Sharon I."/>
            <person name="Castelle C.J."/>
            <person name="Singh A."/>
            <person name="Wilkins M.J."/>
            <person name="Williams K.H."/>
            <person name="Banfield J.F."/>
        </authorList>
    </citation>
    <scope>NUCLEOTIDE SEQUENCE [LARGE SCALE GENOMIC DNA]</scope>
</reference>
<gene>
    <name evidence="2" type="ORF">US52_C0063G0006</name>
</gene>
<accession>A0A0G0GW81</accession>
<protein>
    <submittedName>
        <fullName evidence="2">RNA binding S1 domain protein</fullName>
    </submittedName>
</protein>
<evidence type="ECO:0000259" key="1">
    <source>
        <dbReference type="PROSITE" id="PS50126"/>
    </source>
</evidence>
<feature type="non-terminal residue" evidence="2">
    <location>
        <position position="173"/>
    </location>
</feature>